<dbReference type="InterPro" id="IPR008920">
    <property type="entry name" value="TF_FadR/GntR_C"/>
</dbReference>
<evidence type="ECO:0000313" key="6">
    <source>
        <dbReference type="Proteomes" id="UP000831304"/>
    </source>
</evidence>
<dbReference type="PROSITE" id="PS50949">
    <property type="entry name" value="HTH_GNTR"/>
    <property type="match status" value="1"/>
</dbReference>
<sequence>MEPIQRRSLVDTVVDRLHTEITSGSWPVGSRIPTEAELTEQLGVSRPSVREAVRSIVQLGLLETRQGDGTYVVADDPTEVALRRTIDVADAREVLTVRRALDVLAAREAATNHDAVDLAVLRDALAGRRAAIRAQDAEAFADHDVAFHLGVAAASHNRLLVGLYTSFDASLRHSVASNSCLSNNSDPNTADLHEALFRAIERADVDAASAAAVGVLDQSEQSLDG</sequence>
<dbReference type="InterPro" id="IPR036390">
    <property type="entry name" value="WH_DNA-bd_sf"/>
</dbReference>
<evidence type="ECO:0000256" key="2">
    <source>
        <dbReference type="ARBA" id="ARBA00023125"/>
    </source>
</evidence>
<dbReference type="PANTHER" id="PTHR43537">
    <property type="entry name" value="TRANSCRIPTIONAL REGULATOR, GNTR FAMILY"/>
    <property type="match status" value="1"/>
</dbReference>
<keyword evidence="6" id="KW-1185">Reference proteome</keyword>
<dbReference type="SMART" id="SM00895">
    <property type="entry name" value="FCD"/>
    <property type="match status" value="1"/>
</dbReference>
<dbReference type="SMART" id="SM00345">
    <property type="entry name" value="HTH_GNTR"/>
    <property type="match status" value="1"/>
</dbReference>
<evidence type="ECO:0000259" key="4">
    <source>
        <dbReference type="PROSITE" id="PS50949"/>
    </source>
</evidence>
<evidence type="ECO:0000313" key="5">
    <source>
        <dbReference type="EMBL" id="UOE25168.1"/>
    </source>
</evidence>
<dbReference type="Gene3D" id="1.10.10.10">
    <property type="entry name" value="Winged helix-like DNA-binding domain superfamily/Winged helix DNA-binding domain"/>
    <property type="match status" value="1"/>
</dbReference>
<organism evidence="5 6">
    <name type="scientific">Agromyces soli</name>
    <dbReference type="NCBI Taxonomy" id="659012"/>
    <lineage>
        <taxon>Bacteria</taxon>
        <taxon>Bacillati</taxon>
        <taxon>Actinomycetota</taxon>
        <taxon>Actinomycetes</taxon>
        <taxon>Micrococcales</taxon>
        <taxon>Microbacteriaceae</taxon>
        <taxon>Agromyces</taxon>
    </lineage>
</organism>
<dbReference type="CDD" id="cd07377">
    <property type="entry name" value="WHTH_GntR"/>
    <property type="match status" value="1"/>
</dbReference>
<dbReference type="Pfam" id="PF00392">
    <property type="entry name" value="GntR"/>
    <property type="match status" value="1"/>
</dbReference>
<dbReference type="PANTHER" id="PTHR43537:SF47">
    <property type="entry name" value="REGULATORY PROTEIN GNTR HTH"/>
    <property type="match status" value="1"/>
</dbReference>
<keyword evidence="3" id="KW-0804">Transcription</keyword>
<evidence type="ECO:0000256" key="1">
    <source>
        <dbReference type="ARBA" id="ARBA00023015"/>
    </source>
</evidence>
<dbReference type="EMBL" id="CP094533">
    <property type="protein sequence ID" value="UOE25168.1"/>
    <property type="molecule type" value="Genomic_DNA"/>
</dbReference>
<feature type="domain" description="HTH gntR-type" evidence="4">
    <location>
        <begin position="7"/>
        <end position="75"/>
    </location>
</feature>
<keyword evidence="1" id="KW-0805">Transcription regulation</keyword>
<dbReference type="InterPro" id="IPR011711">
    <property type="entry name" value="GntR_C"/>
</dbReference>
<keyword evidence="2" id="KW-0238">DNA-binding</keyword>
<dbReference type="SUPFAM" id="SSF46785">
    <property type="entry name" value="Winged helix' DNA-binding domain"/>
    <property type="match status" value="1"/>
</dbReference>
<dbReference type="SUPFAM" id="SSF48008">
    <property type="entry name" value="GntR ligand-binding domain-like"/>
    <property type="match status" value="1"/>
</dbReference>
<accession>A0ABY4APX8</accession>
<proteinExistence type="predicted"/>
<dbReference type="Proteomes" id="UP000831304">
    <property type="component" value="Chromosome"/>
</dbReference>
<dbReference type="Pfam" id="PF07729">
    <property type="entry name" value="FCD"/>
    <property type="match status" value="1"/>
</dbReference>
<dbReference type="RefSeq" id="WP_243568074.1">
    <property type="nucleotide sequence ID" value="NZ_BAAARD010000008.1"/>
</dbReference>
<dbReference type="PRINTS" id="PR00035">
    <property type="entry name" value="HTHGNTR"/>
</dbReference>
<gene>
    <name evidence="5" type="ORF">MTP13_12505</name>
</gene>
<protein>
    <submittedName>
        <fullName evidence="5">FadR family transcriptional regulator</fullName>
    </submittedName>
</protein>
<dbReference type="Gene3D" id="1.20.120.530">
    <property type="entry name" value="GntR ligand-binding domain-like"/>
    <property type="match status" value="1"/>
</dbReference>
<reference evidence="5 6" key="1">
    <citation type="submission" date="2022-03" db="EMBL/GenBank/DDBJ databases">
        <title>Agromyces sp. isolated from the gut of P. brevitarsis seulensis larvae.</title>
        <authorList>
            <person name="Won M."/>
            <person name="Kwon S.-W."/>
        </authorList>
    </citation>
    <scope>NUCLEOTIDE SEQUENCE [LARGE SCALE GENOMIC DNA]</scope>
    <source>
        <strain evidence="5 6">KACC 16215</strain>
    </source>
</reference>
<name>A0ABY4APX8_9MICO</name>
<dbReference type="InterPro" id="IPR000524">
    <property type="entry name" value="Tscrpt_reg_HTH_GntR"/>
</dbReference>
<dbReference type="InterPro" id="IPR036388">
    <property type="entry name" value="WH-like_DNA-bd_sf"/>
</dbReference>
<evidence type="ECO:0000256" key="3">
    <source>
        <dbReference type="ARBA" id="ARBA00023163"/>
    </source>
</evidence>